<dbReference type="AlphaFoldDB" id="A0A9P4JGL0"/>
<dbReference type="OrthoDB" id="507128at2759"/>
<feature type="signal peptide" evidence="1">
    <location>
        <begin position="1"/>
        <end position="21"/>
    </location>
</feature>
<feature type="domain" description="Pyrroloquinoline quinone-dependent pyranose dehydrogenase beta-propeller" evidence="2">
    <location>
        <begin position="40"/>
        <end position="433"/>
    </location>
</feature>
<evidence type="ECO:0000256" key="1">
    <source>
        <dbReference type="SAM" id="SignalP"/>
    </source>
</evidence>
<protein>
    <submittedName>
        <fullName evidence="3">Soluble quino protein glucose dehydrogenase</fullName>
    </submittedName>
</protein>
<feature type="chain" id="PRO_5040408115" evidence="1">
    <location>
        <begin position="22"/>
        <end position="491"/>
    </location>
</feature>
<dbReference type="PANTHER" id="PTHR47572:SF4">
    <property type="entry name" value="LACTONASE DRP35"/>
    <property type="match status" value="1"/>
</dbReference>
<dbReference type="InterPro" id="IPR054539">
    <property type="entry name" value="Beta-prop_PDH"/>
</dbReference>
<accession>A0A9P4JGL0</accession>
<dbReference type="InterPro" id="IPR011042">
    <property type="entry name" value="6-blade_b-propeller_TolB-like"/>
</dbReference>
<dbReference type="InterPro" id="IPR011041">
    <property type="entry name" value="Quinoprot_gluc/sorb_DH_b-prop"/>
</dbReference>
<gene>
    <name evidence="3" type="ORF">GQ43DRAFT_133139</name>
</gene>
<dbReference type="SUPFAM" id="SSF50952">
    <property type="entry name" value="Soluble quinoprotein glucose dehydrogenase"/>
    <property type="match status" value="1"/>
</dbReference>
<comment type="caution">
    <text evidence="3">The sequence shown here is derived from an EMBL/GenBank/DDBJ whole genome shotgun (WGS) entry which is preliminary data.</text>
</comment>
<dbReference type="Gene3D" id="2.120.10.30">
    <property type="entry name" value="TolB, C-terminal domain"/>
    <property type="match status" value="1"/>
</dbReference>
<proteinExistence type="predicted"/>
<dbReference type="Proteomes" id="UP000799536">
    <property type="component" value="Unassembled WGS sequence"/>
</dbReference>
<dbReference type="Pfam" id="PF22807">
    <property type="entry name" value="TrAA12"/>
    <property type="match status" value="1"/>
</dbReference>
<dbReference type="EMBL" id="ML994100">
    <property type="protein sequence ID" value="KAF2199037.1"/>
    <property type="molecule type" value="Genomic_DNA"/>
</dbReference>
<evidence type="ECO:0000259" key="2">
    <source>
        <dbReference type="Pfam" id="PF22807"/>
    </source>
</evidence>
<name>A0A9P4JGL0_9PLEO</name>
<keyword evidence="4" id="KW-1185">Reference proteome</keyword>
<reference evidence="3" key="1">
    <citation type="journal article" date="2020" name="Stud. Mycol.">
        <title>101 Dothideomycetes genomes: a test case for predicting lifestyles and emergence of pathogens.</title>
        <authorList>
            <person name="Haridas S."/>
            <person name="Albert R."/>
            <person name="Binder M."/>
            <person name="Bloem J."/>
            <person name="Labutti K."/>
            <person name="Salamov A."/>
            <person name="Andreopoulos B."/>
            <person name="Baker S."/>
            <person name="Barry K."/>
            <person name="Bills G."/>
            <person name="Bluhm B."/>
            <person name="Cannon C."/>
            <person name="Castanera R."/>
            <person name="Culley D."/>
            <person name="Daum C."/>
            <person name="Ezra D."/>
            <person name="Gonzalez J."/>
            <person name="Henrissat B."/>
            <person name="Kuo A."/>
            <person name="Liang C."/>
            <person name="Lipzen A."/>
            <person name="Lutzoni F."/>
            <person name="Magnuson J."/>
            <person name="Mondo S."/>
            <person name="Nolan M."/>
            <person name="Ohm R."/>
            <person name="Pangilinan J."/>
            <person name="Park H.-J."/>
            <person name="Ramirez L."/>
            <person name="Alfaro M."/>
            <person name="Sun H."/>
            <person name="Tritt A."/>
            <person name="Yoshinaga Y."/>
            <person name="Zwiers L.-H."/>
            <person name="Turgeon B."/>
            <person name="Goodwin S."/>
            <person name="Spatafora J."/>
            <person name="Crous P."/>
            <person name="Grigoriev I."/>
        </authorList>
    </citation>
    <scope>NUCLEOTIDE SEQUENCE</scope>
    <source>
        <strain evidence="3">ATCC 74209</strain>
    </source>
</reference>
<dbReference type="PANTHER" id="PTHR47572">
    <property type="entry name" value="LIPOPROTEIN-RELATED"/>
    <property type="match status" value="1"/>
</dbReference>
<dbReference type="InterPro" id="IPR051262">
    <property type="entry name" value="SMP-30/CGR1_Lactonase"/>
</dbReference>
<evidence type="ECO:0000313" key="4">
    <source>
        <dbReference type="Proteomes" id="UP000799536"/>
    </source>
</evidence>
<keyword evidence="1" id="KW-0732">Signal</keyword>
<evidence type="ECO:0000313" key="3">
    <source>
        <dbReference type="EMBL" id="KAF2199037.1"/>
    </source>
</evidence>
<organism evidence="3 4">
    <name type="scientific">Delitschia confertaspora ATCC 74209</name>
    <dbReference type="NCBI Taxonomy" id="1513339"/>
    <lineage>
        <taxon>Eukaryota</taxon>
        <taxon>Fungi</taxon>
        <taxon>Dikarya</taxon>
        <taxon>Ascomycota</taxon>
        <taxon>Pezizomycotina</taxon>
        <taxon>Dothideomycetes</taxon>
        <taxon>Pleosporomycetidae</taxon>
        <taxon>Pleosporales</taxon>
        <taxon>Delitschiaceae</taxon>
        <taxon>Delitschia</taxon>
    </lineage>
</organism>
<sequence>MAKQLLNSLLVLCFSTHGVQAQTSSSAPCSTTISPKYAAPSLAPGWEAMVVASGLTKPRGIIFDSNGHLLLVQEGHGISSLELRDNGGACVRARKLTDVIADNLNHGIELSTDGKTLYASSSEAVYAYDYDSSGARNTSAGRVVVNGMKHGGHTSRTLLISREVDGLLLVSEGSEGNLDKAATDITTGHSQIKAFNMTNVTSVPYDYAKDGLRLGWGLRNSVGVAEEPLTGAIYSVENSADEITRSGQNIHQDNPGEELNFHGYLNGTESNKQGRNYGYPQCYAVWNASTIPNNVNLKVGMQFAIGEQETTTGETVNDTICQNERVAPRLTFAAHMAPLDIKFNPSGTMAWITFHGSWDRSEPIGYKLSVVNFANGSPTEPANSSQAAIDIMSNSDISKCPNSCFRPVGLAWDSKGRLFMSSDATGEIYLISKSDGSPASSALLSTGLLPSNTGIVGAPSAMGSKGTAPEFAGPQKPWAMVIAAVMALPFA</sequence>